<dbReference type="InterPro" id="IPR008822">
    <property type="entry name" value="Endonuclease_RusA-like"/>
</dbReference>
<dbReference type="Gene3D" id="3.30.1330.70">
    <property type="entry name" value="Holliday junction resolvase RusA"/>
    <property type="match status" value="1"/>
</dbReference>
<dbReference type="GO" id="GO:0000287">
    <property type="term" value="F:magnesium ion binding"/>
    <property type="evidence" value="ECO:0007669"/>
    <property type="project" value="InterPro"/>
</dbReference>
<dbReference type="Pfam" id="PF05866">
    <property type="entry name" value="RusA"/>
    <property type="match status" value="1"/>
</dbReference>
<sequence>MPPVLPFEFIVTGKPISHQTKDKKRLQAWKTQVRDMAIACWSSSQPTGDSVRVVITHYYDVIPGNEHVVPDSDNIVKPVRDALNGVIYVDDYQITDFVSRRRSLDGSFRVKGMSLVLAKGFCSGEEFLHIRIETAPDPTALD</sequence>
<evidence type="ECO:0000313" key="1">
    <source>
        <dbReference type="EMBL" id="MBW4659316.1"/>
    </source>
</evidence>
<evidence type="ECO:0000313" key="2">
    <source>
        <dbReference type="Proteomes" id="UP000757435"/>
    </source>
</evidence>
<protein>
    <submittedName>
        <fullName evidence="1">RusA family crossover junction endodeoxyribonuclease</fullName>
    </submittedName>
</protein>
<dbReference type="AlphaFoldDB" id="A0A951UM64"/>
<dbReference type="Proteomes" id="UP000757435">
    <property type="component" value="Unassembled WGS sequence"/>
</dbReference>
<organism evidence="1 2">
    <name type="scientific">Drouetiella hepatica Uher 2000/2452</name>
    <dbReference type="NCBI Taxonomy" id="904376"/>
    <lineage>
        <taxon>Bacteria</taxon>
        <taxon>Bacillati</taxon>
        <taxon>Cyanobacteriota</taxon>
        <taxon>Cyanophyceae</taxon>
        <taxon>Oculatellales</taxon>
        <taxon>Oculatellaceae</taxon>
        <taxon>Drouetiella</taxon>
    </lineage>
</organism>
<proteinExistence type="predicted"/>
<dbReference type="GO" id="GO:0006281">
    <property type="term" value="P:DNA repair"/>
    <property type="evidence" value="ECO:0007669"/>
    <property type="project" value="InterPro"/>
</dbReference>
<accession>A0A951UM64</accession>
<reference evidence="1" key="1">
    <citation type="submission" date="2021-05" db="EMBL/GenBank/DDBJ databases">
        <authorList>
            <person name="Pietrasiak N."/>
            <person name="Ward R."/>
            <person name="Stajich J.E."/>
            <person name="Kurbessoian T."/>
        </authorList>
    </citation>
    <scope>NUCLEOTIDE SEQUENCE</scope>
    <source>
        <strain evidence="1">UHER 2000/2452</strain>
    </source>
</reference>
<dbReference type="InterPro" id="IPR036614">
    <property type="entry name" value="RusA-like_sf"/>
</dbReference>
<reference evidence="1" key="2">
    <citation type="journal article" date="2022" name="Microbiol. Resour. Announc.">
        <title>Metagenome Sequencing to Explore Phylogenomics of Terrestrial Cyanobacteria.</title>
        <authorList>
            <person name="Ward R.D."/>
            <person name="Stajich J.E."/>
            <person name="Johansen J.R."/>
            <person name="Huntemann M."/>
            <person name="Clum A."/>
            <person name="Foster B."/>
            <person name="Foster B."/>
            <person name="Roux S."/>
            <person name="Palaniappan K."/>
            <person name="Varghese N."/>
            <person name="Mukherjee S."/>
            <person name="Reddy T.B.K."/>
            <person name="Daum C."/>
            <person name="Copeland A."/>
            <person name="Chen I.A."/>
            <person name="Ivanova N.N."/>
            <person name="Kyrpides N.C."/>
            <person name="Shapiro N."/>
            <person name="Eloe-Fadrosh E.A."/>
            <person name="Pietrasiak N."/>
        </authorList>
    </citation>
    <scope>NUCLEOTIDE SEQUENCE</scope>
    <source>
        <strain evidence="1">UHER 2000/2452</strain>
    </source>
</reference>
<gene>
    <name evidence="1" type="ORF">KME15_11625</name>
</gene>
<name>A0A951UM64_9CYAN</name>
<dbReference type="GO" id="GO:0006310">
    <property type="term" value="P:DNA recombination"/>
    <property type="evidence" value="ECO:0007669"/>
    <property type="project" value="InterPro"/>
</dbReference>
<dbReference type="EMBL" id="JAHHHD010000011">
    <property type="protein sequence ID" value="MBW4659316.1"/>
    <property type="molecule type" value="Genomic_DNA"/>
</dbReference>
<dbReference type="SUPFAM" id="SSF103084">
    <property type="entry name" value="Holliday junction resolvase RusA"/>
    <property type="match status" value="1"/>
</dbReference>
<comment type="caution">
    <text evidence="1">The sequence shown here is derived from an EMBL/GenBank/DDBJ whole genome shotgun (WGS) entry which is preliminary data.</text>
</comment>